<feature type="region of interest" description="Disordered" evidence="4">
    <location>
        <begin position="196"/>
        <end position="247"/>
    </location>
</feature>
<accession>A0A8K0HDU4</accession>
<feature type="region of interest" description="Disordered" evidence="4">
    <location>
        <begin position="1"/>
        <end position="24"/>
    </location>
</feature>
<keyword evidence="7" id="KW-1185">Reference proteome</keyword>
<proteinExistence type="inferred from homology"/>
<dbReference type="Proteomes" id="UP000796880">
    <property type="component" value="Unassembled WGS sequence"/>
</dbReference>
<dbReference type="PANTHER" id="PTHR44267">
    <property type="entry name" value="WD REPEAT-CONTAINING PROTEIN 43"/>
    <property type="match status" value="1"/>
</dbReference>
<dbReference type="OrthoDB" id="30195at2759"/>
<dbReference type="GO" id="GO:0000462">
    <property type="term" value="P:maturation of SSU-rRNA from tricistronic rRNA transcript (SSU-rRNA, 5.8S rRNA, LSU-rRNA)"/>
    <property type="evidence" value="ECO:0007669"/>
    <property type="project" value="TreeGrafter"/>
</dbReference>
<dbReference type="AlphaFoldDB" id="A0A8K0HDU4"/>
<name>A0A8K0HDU4_9ROSA</name>
<evidence type="ECO:0000256" key="4">
    <source>
        <dbReference type="SAM" id="MobiDB-lite"/>
    </source>
</evidence>
<evidence type="ECO:0000256" key="3">
    <source>
        <dbReference type="ARBA" id="ARBA00038335"/>
    </source>
</evidence>
<dbReference type="EMBL" id="VOIH02000003">
    <property type="protein sequence ID" value="KAF3450842.1"/>
    <property type="molecule type" value="Genomic_DNA"/>
</dbReference>
<organism evidence="6 7">
    <name type="scientific">Rhamnella rubrinervis</name>
    <dbReference type="NCBI Taxonomy" id="2594499"/>
    <lineage>
        <taxon>Eukaryota</taxon>
        <taxon>Viridiplantae</taxon>
        <taxon>Streptophyta</taxon>
        <taxon>Embryophyta</taxon>
        <taxon>Tracheophyta</taxon>
        <taxon>Spermatophyta</taxon>
        <taxon>Magnoliopsida</taxon>
        <taxon>eudicotyledons</taxon>
        <taxon>Gunneridae</taxon>
        <taxon>Pentapetalae</taxon>
        <taxon>rosids</taxon>
        <taxon>fabids</taxon>
        <taxon>Rosales</taxon>
        <taxon>Rhamnaceae</taxon>
        <taxon>rhamnoid group</taxon>
        <taxon>Rhamneae</taxon>
        <taxon>Rhamnella</taxon>
    </lineage>
</organism>
<dbReference type="Pfam" id="PF04003">
    <property type="entry name" value="Utp12"/>
    <property type="match status" value="1"/>
</dbReference>
<comment type="similarity">
    <text evidence="3">Belongs to the UTP5 family.</text>
</comment>
<keyword evidence="2" id="KW-0539">Nucleus</keyword>
<sequence length="247" mass="26997">MTKKRLKTQITGFSSEGNGEAAEGVLVNDDVNEPTMGEKLASLNLLDNDRAQSHEKQESSIDAKPPRADSVHVLLKQALHADDRALLFDCLYTQDEKVIAKSISLLNLSDVLKLLHSLISIIQSRGAILACALPWLRCLLLQHASGIMSQESSLIALNSLYQLIESRISTFQSALQLSCALDLLYTGVIEEEDESDKTLPVIYEDKDESEEEESEDAMETDQESENEDGDHPFGGVSDAGGSDGMSD</sequence>
<dbReference type="InterPro" id="IPR007148">
    <property type="entry name" value="SSU_processome_Utp12"/>
</dbReference>
<gene>
    <name evidence="6" type="ORF">FNV43_RR06931</name>
</gene>
<evidence type="ECO:0000256" key="1">
    <source>
        <dbReference type="ARBA" id="ARBA00004123"/>
    </source>
</evidence>
<dbReference type="InterPro" id="IPR052414">
    <property type="entry name" value="U3_snoRNA-assoc_WDR"/>
</dbReference>
<comment type="subcellular location">
    <subcellularLocation>
        <location evidence="1">Nucleus</location>
    </subcellularLocation>
</comment>
<evidence type="ECO:0000259" key="5">
    <source>
        <dbReference type="Pfam" id="PF04003"/>
    </source>
</evidence>
<dbReference type="PANTHER" id="PTHR44267:SF1">
    <property type="entry name" value="WD REPEAT-CONTAINING PROTEIN 43"/>
    <property type="match status" value="1"/>
</dbReference>
<feature type="compositionally biased region" description="Gly residues" evidence="4">
    <location>
        <begin position="237"/>
        <end position="247"/>
    </location>
</feature>
<feature type="domain" description="Small-subunit processome Utp12" evidence="5">
    <location>
        <begin position="83"/>
        <end position="184"/>
    </location>
</feature>
<evidence type="ECO:0000256" key="2">
    <source>
        <dbReference type="ARBA" id="ARBA00023242"/>
    </source>
</evidence>
<feature type="compositionally biased region" description="Acidic residues" evidence="4">
    <location>
        <begin position="205"/>
        <end position="228"/>
    </location>
</feature>
<dbReference type="GO" id="GO:0005730">
    <property type="term" value="C:nucleolus"/>
    <property type="evidence" value="ECO:0007669"/>
    <property type="project" value="TreeGrafter"/>
</dbReference>
<feature type="compositionally biased region" description="Polar residues" evidence="4">
    <location>
        <begin position="8"/>
        <end position="17"/>
    </location>
</feature>
<evidence type="ECO:0000313" key="6">
    <source>
        <dbReference type="EMBL" id="KAF3450842.1"/>
    </source>
</evidence>
<protein>
    <recommendedName>
        <fullName evidence="5">Small-subunit processome Utp12 domain-containing protein</fullName>
    </recommendedName>
</protein>
<comment type="caution">
    <text evidence="6">The sequence shown here is derived from an EMBL/GenBank/DDBJ whole genome shotgun (WGS) entry which is preliminary data.</text>
</comment>
<reference evidence="6" key="1">
    <citation type="submission" date="2020-03" db="EMBL/GenBank/DDBJ databases">
        <title>A high-quality chromosome-level genome assembly of a woody plant with both climbing and erect habits, Rhamnella rubrinervis.</title>
        <authorList>
            <person name="Lu Z."/>
            <person name="Yang Y."/>
            <person name="Zhu X."/>
            <person name="Sun Y."/>
        </authorList>
    </citation>
    <scope>NUCLEOTIDE SEQUENCE</scope>
    <source>
        <strain evidence="6">BYM</strain>
        <tissue evidence="6">Leaf</tissue>
    </source>
</reference>
<evidence type="ECO:0000313" key="7">
    <source>
        <dbReference type="Proteomes" id="UP000796880"/>
    </source>
</evidence>